<organism evidence="1 2">
    <name type="scientific">Sphingomonas jinjuensis</name>
    <dbReference type="NCBI Taxonomy" id="535907"/>
    <lineage>
        <taxon>Bacteria</taxon>
        <taxon>Pseudomonadati</taxon>
        <taxon>Pseudomonadota</taxon>
        <taxon>Alphaproteobacteria</taxon>
        <taxon>Sphingomonadales</taxon>
        <taxon>Sphingomonadaceae</taxon>
        <taxon>Sphingomonas</taxon>
    </lineage>
</organism>
<dbReference type="AlphaFoldDB" id="A0A840F723"/>
<proteinExistence type="predicted"/>
<protein>
    <submittedName>
        <fullName evidence="1">Uncharacterized protein</fullName>
    </submittedName>
</protein>
<reference evidence="1 2" key="1">
    <citation type="submission" date="2020-08" db="EMBL/GenBank/DDBJ databases">
        <title>Genomic Encyclopedia of Type Strains, Phase IV (KMG-IV): sequencing the most valuable type-strain genomes for metagenomic binning, comparative biology and taxonomic classification.</title>
        <authorList>
            <person name="Goeker M."/>
        </authorList>
    </citation>
    <scope>NUCLEOTIDE SEQUENCE [LARGE SCALE GENOMIC DNA]</scope>
    <source>
        <strain evidence="1 2">YC6723</strain>
    </source>
</reference>
<gene>
    <name evidence="1" type="ORF">GGQ80_002980</name>
</gene>
<sequence length="299" mass="33989">MEYGRNRWGGKRWTWQLRLDAAKRQPWKCFECGVPLDVVQMPGLQLTSLEWRARPGRSEFYYRTRRRHEHNPGCPFEQRFVKAVIERRVIETRAGRPGALPATISFDRELVRQAVGHVVGEGDGCGPLPVRGRYVAGEDEVPQRGDRATVTSTIERACQAHAALDVRPWLPLSVQGLPSDVRTYGSVFQRAEDTARGETRIWFANLQFTSEPIVDGDLLRLQAFGREVIVDRRNWRPAAVRAFDAEISICLDWVRDNWRPGDGVSPRIYVLCTCDSPGGPLRVSDPRKLCVLVQRKLTG</sequence>
<keyword evidence="2" id="KW-1185">Reference proteome</keyword>
<accession>A0A840F723</accession>
<name>A0A840F723_9SPHN</name>
<comment type="caution">
    <text evidence="1">The sequence shown here is derived from an EMBL/GenBank/DDBJ whole genome shotgun (WGS) entry which is preliminary data.</text>
</comment>
<dbReference type="Proteomes" id="UP000529795">
    <property type="component" value="Unassembled WGS sequence"/>
</dbReference>
<evidence type="ECO:0000313" key="2">
    <source>
        <dbReference type="Proteomes" id="UP000529795"/>
    </source>
</evidence>
<dbReference type="EMBL" id="JACIEV010000009">
    <property type="protein sequence ID" value="MBB4155063.1"/>
    <property type="molecule type" value="Genomic_DNA"/>
</dbReference>
<evidence type="ECO:0000313" key="1">
    <source>
        <dbReference type="EMBL" id="MBB4155063.1"/>
    </source>
</evidence>